<evidence type="ECO:0000313" key="2">
    <source>
        <dbReference type="EMBL" id="KAH9379376.1"/>
    </source>
</evidence>
<dbReference type="EMBL" id="JABSTR010000009">
    <property type="protein sequence ID" value="KAH9379376.1"/>
    <property type="molecule type" value="Genomic_DNA"/>
</dbReference>
<dbReference type="VEuPathDB" id="VectorBase:HLOH_050620"/>
<name>A0A9J6GXM1_HAELO</name>
<dbReference type="Proteomes" id="UP000821853">
    <property type="component" value="Unassembled WGS sequence"/>
</dbReference>
<evidence type="ECO:0000313" key="3">
    <source>
        <dbReference type="Proteomes" id="UP000821853"/>
    </source>
</evidence>
<evidence type="ECO:0000256" key="1">
    <source>
        <dbReference type="SAM" id="MobiDB-lite"/>
    </source>
</evidence>
<accession>A0A9J6GXM1</accession>
<sequence>MRVEIGAQAGHQRPSLADDLDFSKDEREDERILFGEGRFQLRVLLSTAVTGIVRVLPLDAHDEPHWCERPPAFARMSAQTWKRMAVLHYPNGSYSRCTVGDPPDGGPSASAIACDA</sequence>
<dbReference type="OrthoDB" id="3936150at2759"/>
<reference evidence="2 3" key="1">
    <citation type="journal article" date="2020" name="Cell">
        <title>Large-Scale Comparative Analyses of Tick Genomes Elucidate Their Genetic Diversity and Vector Capacities.</title>
        <authorList>
            <consortium name="Tick Genome and Microbiome Consortium (TIGMIC)"/>
            <person name="Jia N."/>
            <person name="Wang J."/>
            <person name="Shi W."/>
            <person name="Du L."/>
            <person name="Sun Y."/>
            <person name="Zhan W."/>
            <person name="Jiang J.F."/>
            <person name="Wang Q."/>
            <person name="Zhang B."/>
            <person name="Ji P."/>
            <person name="Bell-Sakyi L."/>
            <person name="Cui X.M."/>
            <person name="Yuan T.T."/>
            <person name="Jiang B.G."/>
            <person name="Yang W.F."/>
            <person name="Lam T.T."/>
            <person name="Chang Q.C."/>
            <person name="Ding S.J."/>
            <person name="Wang X.J."/>
            <person name="Zhu J.G."/>
            <person name="Ruan X.D."/>
            <person name="Zhao L."/>
            <person name="Wei J.T."/>
            <person name="Ye R.Z."/>
            <person name="Que T.C."/>
            <person name="Du C.H."/>
            <person name="Zhou Y.H."/>
            <person name="Cheng J.X."/>
            <person name="Dai P.F."/>
            <person name="Guo W.B."/>
            <person name="Han X.H."/>
            <person name="Huang E.J."/>
            <person name="Li L.F."/>
            <person name="Wei W."/>
            <person name="Gao Y.C."/>
            <person name="Liu J.Z."/>
            <person name="Shao H.Z."/>
            <person name="Wang X."/>
            <person name="Wang C.C."/>
            <person name="Yang T.C."/>
            <person name="Huo Q.B."/>
            <person name="Li W."/>
            <person name="Chen H.Y."/>
            <person name="Chen S.E."/>
            <person name="Zhou L.G."/>
            <person name="Ni X.B."/>
            <person name="Tian J.H."/>
            <person name="Sheng Y."/>
            <person name="Liu T."/>
            <person name="Pan Y.S."/>
            <person name="Xia L.Y."/>
            <person name="Li J."/>
            <person name="Zhao F."/>
            <person name="Cao W.C."/>
        </authorList>
    </citation>
    <scope>NUCLEOTIDE SEQUENCE [LARGE SCALE GENOMIC DNA]</scope>
    <source>
        <strain evidence="2">HaeL-2018</strain>
    </source>
</reference>
<organism evidence="2 3">
    <name type="scientific">Haemaphysalis longicornis</name>
    <name type="common">Bush tick</name>
    <dbReference type="NCBI Taxonomy" id="44386"/>
    <lineage>
        <taxon>Eukaryota</taxon>
        <taxon>Metazoa</taxon>
        <taxon>Ecdysozoa</taxon>
        <taxon>Arthropoda</taxon>
        <taxon>Chelicerata</taxon>
        <taxon>Arachnida</taxon>
        <taxon>Acari</taxon>
        <taxon>Parasitiformes</taxon>
        <taxon>Ixodida</taxon>
        <taxon>Ixodoidea</taxon>
        <taxon>Ixodidae</taxon>
        <taxon>Haemaphysalinae</taxon>
        <taxon>Haemaphysalis</taxon>
    </lineage>
</organism>
<keyword evidence="3" id="KW-1185">Reference proteome</keyword>
<feature type="region of interest" description="Disordered" evidence="1">
    <location>
        <begin position="1"/>
        <end position="22"/>
    </location>
</feature>
<comment type="caution">
    <text evidence="2">The sequence shown here is derived from an EMBL/GenBank/DDBJ whole genome shotgun (WGS) entry which is preliminary data.</text>
</comment>
<dbReference type="AlphaFoldDB" id="A0A9J6GXM1"/>
<gene>
    <name evidence="2" type="ORF">HPB48_008088</name>
</gene>
<protein>
    <submittedName>
        <fullName evidence="2">Uncharacterized protein</fullName>
    </submittedName>
</protein>
<proteinExistence type="predicted"/>